<dbReference type="OrthoDB" id="1708334at2"/>
<dbReference type="InterPro" id="IPR014794">
    <property type="entry name" value="DUF1779"/>
</dbReference>
<dbReference type="Proteomes" id="UP000006094">
    <property type="component" value="Chromosome"/>
</dbReference>
<evidence type="ECO:0000313" key="2">
    <source>
        <dbReference type="Proteomes" id="UP000006094"/>
    </source>
</evidence>
<protein>
    <recommendedName>
        <fullName evidence="3">TATA-box binding protein</fullName>
    </recommendedName>
</protein>
<dbReference type="InterPro" id="IPR036209">
    <property type="entry name" value="YwmB-like_sf"/>
</dbReference>
<sequence length="249" mass="28545">MKKRGILYITLAILLVVMGSVKADKNKLTNEDILIKAFEKTDSNFQSFNINYRGVLSNKFTNIEDLRQTTEDISKSIGLIKINSEEIEETNMNQVTTYAQDDSERNITIVAYSFFDEESQKGETTIFLDINETNKYEELDEMTSKLSHTLKKYDTNVEITSCIVGTFEGKLESDYKMGKIEQIVNITKGKPVESLIDPSITSVSLYSEYIDRYIFSGDKKMNLNVSMRYNEYENKTYMLIGTPIITTGY</sequence>
<dbReference type="AlphaFoldDB" id="K0AWY2"/>
<dbReference type="EMBL" id="CP003326">
    <property type="protein sequence ID" value="AFS77287.1"/>
    <property type="molecule type" value="Genomic_DNA"/>
</dbReference>
<name>K0AWY2_GOTA9</name>
<evidence type="ECO:0008006" key="3">
    <source>
        <dbReference type="Google" id="ProtNLM"/>
    </source>
</evidence>
<dbReference type="STRING" id="1128398.Curi_c02070"/>
<dbReference type="HOGENOM" id="CLU_087832_0_0_9"/>
<dbReference type="eggNOG" id="ENOG5030CFT">
    <property type="taxonomic scope" value="Bacteria"/>
</dbReference>
<dbReference type="Pfam" id="PF08680">
    <property type="entry name" value="DUF1779"/>
    <property type="match status" value="1"/>
</dbReference>
<accession>K0AWY2</accession>
<dbReference type="Gene3D" id="3.30.360.40">
    <property type="entry name" value="YwmB-like"/>
    <property type="match status" value="1"/>
</dbReference>
<evidence type="ECO:0000313" key="1">
    <source>
        <dbReference type="EMBL" id="AFS77287.1"/>
    </source>
</evidence>
<organism evidence="1 2">
    <name type="scientific">Gottschalkia acidurici (strain ATCC 7906 / DSM 604 / BCRC 14475 / CIP 104303 / KCTC 5404 / NCIMB 10678 / 9a)</name>
    <name type="common">Clostridium acidurici</name>
    <dbReference type="NCBI Taxonomy" id="1128398"/>
    <lineage>
        <taxon>Bacteria</taxon>
        <taxon>Bacillati</taxon>
        <taxon>Bacillota</taxon>
        <taxon>Tissierellia</taxon>
        <taxon>Tissierellales</taxon>
        <taxon>Gottschalkiaceae</taxon>
        <taxon>Gottschalkia</taxon>
    </lineage>
</organism>
<dbReference type="RefSeq" id="WP_014966424.1">
    <property type="nucleotide sequence ID" value="NC_018664.1"/>
</dbReference>
<keyword evidence="2" id="KW-1185">Reference proteome</keyword>
<proteinExistence type="predicted"/>
<dbReference type="KEGG" id="cad:Curi_c02070"/>
<dbReference type="SUPFAM" id="SSF143842">
    <property type="entry name" value="YwmB-like"/>
    <property type="match status" value="1"/>
</dbReference>
<reference evidence="1 2" key="1">
    <citation type="journal article" date="2012" name="PLoS ONE">
        <title>The purine-utilizing bacterium Clostridium acidurici 9a: a genome-guided metabolic reconsideration.</title>
        <authorList>
            <person name="Hartwich K."/>
            <person name="Poehlein A."/>
            <person name="Daniel R."/>
        </authorList>
    </citation>
    <scope>NUCLEOTIDE SEQUENCE [LARGE SCALE GENOMIC DNA]</scope>
    <source>
        <strain evidence="2">ATCC 7906 / DSM 604 / BCRC 14475 / CIP 104303 / KCTC 5404 / NCIMB 10678 / 9a</strain>
    </source>
</reference>
<gene>
    <name evidence="1" type="ordered locus">Curi_c02070</name>
</gene>